<dbReference type="PROSITE" id="PS51419">
    <property type="entry name" value="RAB"/>
    <property type="match status" value="1"/>
</dbReference>
<dbReference type="InterPro" id="IPR011598">
    <property type="entry name" value="bHLH_dom"/>
</dbReference>
<evidence type="ECO:0000256" key="1">
    <source>
        <dbReference type="ARBA" id="ARBA00004123"/>
    </source>
</evidence>
<dbReference type="Gene3D" id="4.10.280.10">
    <property type="entry name" value="Helix-loop-helix DNA-binding domain"/>
    <property type="match status" value="1"/>
</dbReference>
<evidence type="ECO:0000313" key="14">
    <source>
        <dbReference type="EMBL" id="CAI0428043.1"/>
    </source>
</evidence>
<feature type="region of interest" description="Disordered" evidence="12">
    <location>
        <begin position="36"/>
        <end position="57"/>
    </location>
</feature>
<keyword evidence="9" id="KW-0449">Lipoprotein</keyword>
<keyword evidence="4" id="KW-0805">Transcription regulation</keyword>
<keyword evidence="10" id="KW-0636">Prenylation</keyword>
<comment type="similarity">
    <text evidence="2">Belongs to the small GTPase superfamily. Rab family.</text>
</comment>
<dbReference type="FunFam" id="3.40.50.300:FF:000274">
    <property type="entry name" value="ras-related protein RABA5a"/>
    <property type="match status" value="1"/>
</dbReference>
<dbReference type="InterPro" id="IPR005225">
    <property type="entry name" value="Small_GTP-bd"/>
</dbReference>
<dbReference type="SMART" id="SM00173">
    <property type="entry name" value="RAS"/>
    <property type="match status" value="1"/>
</dbReference>
<keyword evidence="5" id="KW-0342">GTP-binding</keyword>
<dbReference type="GO" id="GO:0046983">
    <property type="term" value="F:protein dimerization activity"/>
    <property type="evidence" value="ECO:0007669"/>
    <property type="project" value="InterPro"/>
</dbReference>
<dbReference type="PROSITE" id="PS50888">
    <property type="entry name" value="BHLH"/>
    <property type="match status" value="1"/>
</dbReference>
<dbReference type="GO" id="GO:0003924">
    <property type="term" value="F:GTPase activity"/>
    <property type="evidence" value="ECO:0007669"/>
    <property type="project" value="InterPro"/>
</dbReference>
<evidence type="ECO:0000256" key="7">
    <source>
        <dbReference type="ARBA" id="ARBA00023163"/>
    </source>
</evidence>
<sequence>MSSGILYSSNLKYPDGELRKNSFQDLAVDLSPYNLHHQHHHHQQQQQHQGSNHSGLARLRSAPSSFFEDLVNGGAGGGFDDFRYFRPSSPDMDAIFSRLLSPTSNGNQDPLLLPSPAAQELRGFVKQEAMDSSFQQNLGNESSGEWKGHGGDSAATFMDSIDLGSSVVSAAANNTSSSNGSNLARHNSSPAGFFSSLVVENGFHGIREVGPSPNNSTSSRLSSSRTTSFSTSAPRLLPQISENGEETFKTPNSGKRLSSNNSWDFTSSNGIKRLKQDNDGDDLDFFSTLNAMDNIHQQNGSGGGNRLTHHLSLPKTAAEMASVEKFLQLQGSVPCKTRAKRGFATHPRSIAERVRRTKISERMRKLQELFPVTDKQTNTAEMLDLAVEYIKDLQKQVKKIDYVFKIVLIGDSAVGKSQLLARFSRDEFNVDSKATIGVEFQTKTLDIDHKTVKAQVWDTAGQERYLFSFTHFPYRAVTSAYYRGALGALLVYDITKRESFDHMARWLSELREHAGDSIVVMLIGNKSDLGSLRAVSTEDAKEFAQSQNVFFMETSALEATNVEPAFVSVLTEIYRIVSKKSLLPNEEHEKGDASLLKGTELAVNNELPRAGGTSSYRCCTTS</sequence>
<dbReference type="GO" id="GO:0005525">
    <property type="term" value="F:GTP binding"/>
    <property type="evidence" value="ECO:0007669"/>
    <property type="project" value="UniProtKB-KW"/>
</dbReference>
<evidence type="ECO:0000256" key="8">
    <source>
        <dbReference type="ARBA" id="ARBA00023242"/>
    </source>
</evidence>
<protein>
    <recommendedName>
        <fullName evidence="13">BHLH domain-containing protein</fullName>
    </recommendedName>
</protein>
<organism evidence="14 15">
    <name type="scientific">Linum tenue</name>
    <dbReference type="NCBI Taxonomy" id="586396"/>
    <lineage>
        <taxon>Eukaryota</taxon>
        <taxon>Viridiplantae</taxon>
        <taxon>Streptophyta</taxon>
        <taxon>Embryophyta</taxon>
        <taxon>Tracheophyta</taxon>
        <taxon>Spermatophyta</taxon>
        <taxon>Magnoliopsida</taxon>
        <taxon>eudicotyledons</taxon>
        <taxon>Gunneridae</taxon>
        <taxon>Pentapetalae</taxon>
        <taxon>rosids</taxon>
        <taxon>fabids</taxon>
        <taxon>Malpighiales</taxon>
        <taxon>Linaceae</taxon>
        <taxon>Linum</taxon>
    </lineage>
</organism>
<dbReference type="SUPFAM" id="SSF47459">
    <property type="entry name" value="HLH, helix-loop-helix DNA-binding domain"/>
    <property type="match status" value="1"/>
</dbReference>
<dbReference type="InterPro" id="IPR001806">
    <property type="entry name" value="Small_GTPase"/>
</dbReference>
<evidence type="ECO:0000256" key="6">
    <source>
        <dbReference type="ARBA" id="ARBA00023136"/>
    </source>
</evidence>
<dbReference type="NCBIfam" id="TIGR00231">
    <property type="entry name" value="small_GTP"/>
    <property type="match status" value="1"/>
</dbReference>
<dbReference type="EMBL" id="CAMGYJ010000006">
    <property type="protein sequence ID" value="CAI0428043.1"/>
    <property type="molecule type" value="Genomic_DNA"/>
</dbReference>
<dbReference type="InterPro" id="IPR036638">
    <property type="entry name" value="HLH_DNA-bd_sf"/>
</dbReference>
<keyword evidence="15" id="KW-1185">Reference proteome</keyword>
<evidence type="ECO:0000313" key="15">
    <source>
        <dbReference type="Proteomes" id="UP001154282"/>
    </source>
</evidence>
<dbReference type="AlphaFoldDB" id="A0AAV0L247"/>
<dbReference type="InterPro" id="IPR027417">
    <property type="entry name" value="P-loop_NTPase"/>
</dbReference>
<keyword evidence="3" id="KW-0547">Nucleotide-binding</keyword>
<dbReference type="InterPro" id="IPR050209">
    <property type="entry name" value="Rab_GTPases_membrane_traffic"/>
</dbReference>
<proteinExistence type="inferred from homology"/>
<dbReference type="PROSITE" id="PS51420">
    <property type="entry name" value="RHO"/>
    <property type="match status" value="1"/>
</dbReference>
<evidence type="ECO:0000256" key="10">
    <source>
        <dbReference type="ARBA" id="ARBA00023289"/>
    </source>
</evidence>
<evidence type="ECO:0000259" key="13">
    <source>
        <dbReference type="PROSITE" id="PS50888"/>
    </source>
</evidence>
<feature type="compositionally biased region" description="Polar residues" evidence="12">
    <location>
        <begin position="249"/>
        <end position="262"/>
    </location>
</feature>
<gene>
    <name evidence="14" type="ORF">LITE_LOCUS21473</name>
</gene>
<keyword evidence="7" id="KW-0804">Transcription</keyword>
<evidence type="ECO:0000256" key="9">
    <source>
        <dbReference type="ARBA" id="ARBA00023288"/>
    </source>
</evidence>
<dbReference type="CDD" id="cd01868">
    <property type="entry name" value="Rab11_like"/>
    <property type="match status" value="1"/>
</dbReference>
<comment type="subcellular location">
    <subcellularLocation>
        <location evidence="11">Endomembrane system</location>
        <topology evidence="11">Lipid-anchor</topology>
    </subcellularLocation>
    <subcellularLocation>
        <location evidence="1">Nucleus</location>
    </subcellularLocation>
</comment>
<dbReference type="SMART" id="SM00176">
    <property type="entry name" value="RAN"/>
    <property type="match status" value="1"/>
</dbReference>
<accession>A0AAV0L247</accession>
<evidence type="ECO:0000256" key="12">
    <source>
        <dbReference type="SAM" id="MobiDB-lite"/>
    </source>
</evidence>
<keyword evidence="6" id="KW-0472">Membrane</keyword>
<dbReference type="GO" id="GO:0005634">
    <property type="term" value="C:nucleus"/>
    <property type="evidence" value="ECO:0007669"/>
    <property type="project" value="UniProtKB-SubCell"/>
</dbReference>
<dbReference type="SUPFAM" id="SSF52540">
    <property type="entry name" value="P-loop containing nucleoside triphosphate hydrolases"/>
    <property type="match status" value="1"/>
</dbReference>
<dbReference type="PROSITE" id="PS51421">
    <property type="entry name" value="RAS"/>
    <property type="match status" value="1"/>
</dbReference>
<dbReference type="SMART" id="SM00175">
    <property type="entry name" value="RAB"/>
    <property type="match status" value="1"/>
</dbReference>
<dbReference type="Pfam" id="PF00071">
    <property type="entry name" value="Ras"/>
    <property type="match status" value="1"/>
</dbReference>
<feature type="compositionally biased region" description="Low complexity" evidence="12">
    <location>
        <begin position="211"/>
        <end position="232"/>
    </location>
</feature>
<evidence type="ECO:0000256" key="2">
    <source>
        <dbReference type="ARBA" id="ARBA00006270"/>
    </source>
</evidence>
<keyword evidence="8" id="KW-0539">Nucleus</keyword>
<evidence type="ECO:0000256" key="5">
    <source>
        <dbReference type="ARBA" id="ARBA00023134"/>
    </source>
</evidence>
<name>A0AAV0L247_9ROSI</name>
<dbReference type="GO" id="GO:0012505">
    <property type="term" value="C:endomembrane system"/>
    <property type="evidence" value="ECO:0007669"/>
    <property type="project" value="UniProtKB-SubCell"/>
</dbReference>
<feature type="domain" description="BHLH" evidence="13">
    <location>
        <begin position="343"/>
        <end position="393"/>
    </location>
</feature>
<dbReference type="Proteomes" id="UP001154282">
    <property type="component" value="Unassembled WGS sequence"/>
</dbReference>
<evidence type="ECO:0000256" key="4">
    <source>
        <dbReference type="ARBA" id="ARBA00023015"/>
    </source>
</evidence>
<feature type="region of interest" description="Disordered" evidence="12">
    <location>
        <begin position="205"/>
        <end position="262"/>
    </location>
</feature>
<dbReference type="Pfam" id="PF00010">
    <property type="entry name" value="HLH"/>
    <property type="match status" value="1"/>
</dbReference>
<dbReference type="SMART" id="SM00174">
    <property type="entry name" value="RHO"/>
    <property type="match status" value="1"/>
</dbReference>
<dbReference type="PRINTS" id="PR00449">
    <property type="entry name" value="RASTRNSFRMNG"/>
</dbReference>
<evidence type="ECO:0000256" key="11">
    <source>
        <dbReference type="ARBA" id="ARBA00037868"/>
    </source>
</evidence>
<reference evidence="14" key="1">
    <citation type="submission" date="2022-08" db="EMBL/GenBank/DDBJ databases">
        <authorList>
            <person name="Gutierrez-Valencia J."/>
        </authorList>
    </citation>
    <scope>NUCLEOTIDE SEQUENCE</scope>
</reference>
<dbReference type="Gene3D" id="3.40.50.300">
    <property type="entry name" value="P-loop containing nucleotide triphosphate hydrolases"/>
    <property type="match status" value="1"/>
</dbReference>
<dbReference type="SMART" id="SM00353">
    <property type="entry name" value="HLH"/>
    <property type="match status" value="1"/>
</dbReference>
<comment type="caution">
    <text evidence="14">The sequence shown here is derived from an EMBL/GenBank/DDBJ whole genome shotgun (WGS) entry which is preliminary data.</text>
</comment>
<evidence type="ECO:0000256" key="3">
    <source>
        <dbReference type="ARBA" id="ARBA00022741"/>
    </source>
</evidence>
<dbReference type="PANTHER" id="PTHR47979">
    <property type="entry name" value="DRAB11-RELATED"/>
    <property type="match status" value="1"/>
</dbReference>